<sequence length="221" mass="26227">MLLHKNNFNYFTNLATKIEKQESDDLYDFSEEYLNCISNNNWWKKLKELETLILPYYATLNQLQRYNSQLYNVLHYFAFLLHLGYCTDKFNSQIETLSFPNLGKWVTYYYCAWFNEDPMHKKGLGMTHILNKNEELNASDDLNVLDDESSNKLVKTDTNIQTGSNWRNIVSKWINILEDEINEKNNDDDDKSNSNNNDEKLEISIINISNLIYPTRDQNFK</sequence>
<gene>
    <name evidence="1" type="ORF">RCL2_000327500</name>
</gene>
<comment type="caution">
    <text evidence="1">The sequence shown here is derived from an EMBL/GenBank/DDBJ whole genome shotgun (WGS) entry which is preliminary data.</text>
</comment>
<proteinExistence type="predicted"/>
<dbReference type="EMBL" id="BLAL01000018">
    <property type="protein sequence ID" value="GES75873.1"/>
    <property type="molecule type" value="Genomic_DNA"/>
</dbReference>
<protein>
    <submittedName>
        <fullName evidence="1">Ribonuclease H-like domain-containing protein</fullName>
    </submittedName>
</protein>
<evidence type="ECO:0000313" key="1">
    <source>
        <dbReference type="EMBL" id="GES75873.1"/>
    </source>
</evidence>
<reference evidence="1" key="1">
    <citation type="submission" date="2019-10" db="EMBL/GenBank/DDBJ databases">
        <title>Conservation and host-specific expression of non-tandemly repeated heterogenous ribosome RNA gene in arbuscular mycorrhizal fungi.</title>
        <authorList>
            <person name="Maeda T."/>
            <person name="Kobayashi Y."/>
            <person name="Nakagawa T."/>
            <person name="Ezawa T."/>
            <person name="Yamaguchi K."/>
            <person name="Bino T."/>
            <person name="Nishimoto Y."/>
            <person name="Shigenobu S."/>
            <person name="Kawaguchi M."/>
        </authorList>
    </citation>
    <scope>NUCLEOTIDE SEQUENCE</scope>
    <source>
        <strain evidence="1">HR1</strain>
    </source>
</reference>
<dbReference type="Proteomes" id="UP000615446">
    <property type="component" value="Unassembled WGS sequence"/>
</dbReference>
<name>A0A8H3QDM0_9GLOM</name>
<organism evidence="1 2">
    <name type="scientific">Rhizophagus clarus</name>
    <dbReference type="NCBI Taxonomy" id="94130"/>
    <lineage>
        <taxon>Eukaryota</taxon>
        <taxon>Fungi</taxon>
        <taxon>Fungi incertae sedis</taxon>
        <taxon>Mucoromycota</taxon>
        <taxon>Glomeromycotina</taxon>
        <taxon>Glomeromycetes</taxon>
        <taxon>Glomerales</taxon>
        <taxon>Glomeraceae</taxon>
        <taxon>Rhizophagus</taxon>
    </lineage>
</organism>
<evidence type="ECO:0000313" key="2">
    <source>
        <dbReference type="Proteomes" id="UP000615446"/>
    </source>
</evidence>
<dbReference type="AlphaFoldDB" id="A0A8H3QDM0"/>
<accession>A0A8H3QDM0</accession>
<dbReference type="OrthoDB" id="2365019at2759"/>